<dbReference type="AlphaFoldDB" id="A0A9P7JVG7"/>
<proteinExistence type="predicted"/>
<dbReference type="GeneID" id="64703604"/>
<keyword evidence="2" id="KW-1185">Reference proteome</keyword>
<name>A0A9P7JVG7_9AGAM</name>
<dbReference type="Proteomes" id="UP000823399">
    <property type="component" value="Unassembled WGS sequence"/>
</dbReference>
<comment type="caution">
    <text evidence="1">The sequence shown here is derived from an EMBL/GenBank/DDBJ whole genome shotgun (WGS) entry which is preliminary data.</text>
</comment>
<dbReference type="EMBL" id="JABBWM010000020">
    <property type="protein sequence ID" value="KAG2110646.1"/>
    <property type="molecule type" value="Genomic_DNA"/>
</dbReference>
<evidence type="ECO:0000313" key="1">
    <source>
        <dbReference type="EMBL" id="KAG2110646.1"/>
    </source>
</evidence>
<organism evidence="1 2">
    <name type="scientific">Suillus discolor</name>
    <dbReference type="NCBI Taxonomy" id="1912936"/>
    <lineage>
        <taxon>Eukaryota</taxon>
        <taxon>Fungi</taxon>
        <taxon>Dikarya</taxon>
        <taxon>Basidiomycota</taxon>
        <taxon>Agaricomycotina</taxon>
        <taxon>Agaricomycetes</taxon>
        <taxon>Agaricomycetidae</taxon>
        <taxon>Boletales</taxon>
        <taxon>Suillineae</taxon>
        <taxon>Suillaceae</taxon>
        <taxon>Suillus</taxon>
    </lineage>
</organism>
<sequence>MSAAMPAVAISSFLLDQSDSQPALKMRGAQASMVLDHGDFNCSFDSGFADITTSAASLRLSQNERIKSAIKILRDGCIFILDFMSTILDPSQLDFAINRDRIYYPSKENLKDGSSCGKLEQVLDQIFADS</sequence>
<gene>
    <name evidence="1" type="ORF">F5147DRAFT_772429</name>
</gene>
<reference evidence="1" key="1">
    <citation type="journal article" date="2020" name="New Phytol.">
        <title>Comparative genomics reveals dynamic genome evolution in host specialist ectomycorrhizal fungi.</title>
        <authorList>
            <person name="Lofgren L.A."/>
            <person name="Nguyen N.H."/>
            <person name="Vilgalys R."/>
            <person name="Ruytinx J."/>
            <person name="Liao H.L."/>
            <person name="Branco S."/>
            <person name="Kuo A."/>
            <person name="LaButti K."/>
            <person name="Lipzen A."/>
            <person name="Andreopoulos W."/>
            <person name="Pangilinan J."/>
            <person name="Riley R."/>
            <person name="Hundley H."/>
            <person name="Na H."/>
            <person name="Barry K."/>
            <person name="Grigoriev I.V."/>
            <person name="Stajich J.E."/>
            <person name="Kennedy P.G."/>
        </authorList>
    </citation>
    <scope>NUCLEOTIDE SEQUENCE</scope>
    <source>
        <strain evidence="1">FC423</strain>
    </source>
</reference>
<dbReference type="OrthoDB" id="2666300at2759"/>
<evidence type="ECO:0000313" key="2">
    <source>
        <dbReference type="Proteomes" id="UP000823399"/>
    </source>
</evidence>
<accession>A0A9P7JVG7</accession>
<dbReference type="RefSeq" id="XP_041294236.1">
    <property type="nucleotide sequence ID" value="XM_041441345.1"/>
</dbReference>
<protein>
    <submittedName>
        <fullName evidence="1">Uncharacterized protein</fullName>
    </submittedName>
</protein>